<dbReference type="SMART" id="SM00174">
    <property type="entry name" value="RHO"/>
    <property type="match status" value="1"/>
</dbReference>
<keyword evidence="5" id="KW-1185">Reference proteome</keyword>
<dbReference type="InterPro" id="IPR001806">
    <property type="entry name" value="Small_GTPase"/>
</dbReference>
<protein>
    <submittedName>
        <fullName evidence="4">Small GTP-binding protein domain</fullName>
    </submittedName>
</protein>
<dbReference type="HOGENOM" id="CLU_041217_10_2_1"/>
<dbReference type="VEuPathDB" id="MicrosporidiaDB:EDEG_00815"/>
<dbReference type="GO" id="GO:0005525">
    <property type="term" value="F:GTP binding"/>
    <property type="evidence" value="ECO:0007669"/>
    <property type="project" value="UniProtKB-KW"/>
</dbReference>
<gene>
    <name evidence="4" type="ORF">EDEG_00815</name>
</gene>
<organism evidence="4 5">
    <name type="scientific">Edhazardia aedis (strain USNM 41457)</name>
    <name type="common">Microsporidian parasite</name>
    <dbReference type="NCBI Taxonomy" id="1003232"/>
    <lineage>
        <taxon>Eukaryota</taxon>
        <taxon>Fungi</taxon>
        <taxon>Fungi incertae sedis</taxon>
        <taxon>Microsporidia</taxon>
        <taxon>Edhazardia</taxon>
    </lineage>
</organism>
<dbReference type="FunFam" id="3.40.50.300:FF:001447">
    <property type="entry name" value="Ras-related protein Rab-1B"/>
    <property type="match status" value="1"/>
</dbReference>
<dbReference type="PRINTS" id="PR00449">
    <property type="entry name" value="RASTRNSFRMNG"/>
</dbReference>
<reference evidence="4 5" key="1">
    <citation type="submission" date="2011-08" db="EMBL/GenBank/DDBJ databases">
        <authorList>
            <person name="Liu Z.J."/>
            <person name="Shi F.L."/>
            <person name="Lu J.Q."/>
            <person name="Li M."/>
            <person name="Wang Z.L."/>
        </authorList>
    </citation>
    <scope>NUCLEOTIDE SEQUENCE [LARGE SCALE GENOMIC DNA]</scope>
    <source>
        <strain evidence="4 5">USNM 41457</strain>
    </source>
</reference>
<dbReference type="GO" id="GO:0003924">
    <property type="term" value="F:GTPase activity"/>
    <property type="evidence" value="ECO:0007669"/>
    <property type="project" value="InterPro"/>
</dbReference>
<dbReference type="SMART" id="SM00173">
    <property type="entry name" value="RAS"/>
    <property type="match status" value="1"/>
</dbReference>
<keyword evidence="2" id="KW-0342">GTP-binding</keyword>
<evidence type="ECO:0000256" key="2">
    <source>
        <dbReference type="ARBA" id="ARBA00023134"/>
    </source>
</evidence>
<dbReference type="PANTHER" id="PTHR47977">
    <property type="entry name" value="RAS-RELATED PROTEIN RAB"/>
    <property type="match status" value="1"/>
</dbReference>
<dbReference type="STRING" id="1003232.J9DV05"/>
<comment type="caution">
    <text evidence="4">The sequence shown here is derived from an EMBL/GenBank/DDBJ whole genome shotgun (WGS) entry which is preliminary data.</text>
</comment>
<dbReference type="NCBIfam" id="TIGR00231">
    <property type="entry name" value="small_GTP"/>
    <property type="match status" value="1"/>
</dbReference>
<dbReference type="InterPro" id="IPR050227">
    <property type="entry name" value="Rab"/>
</dbReference>
<dbReference type="Gene3D" id="3.40.50.300">
    <property type="entry name" value="P-loop containing nucleotide triphosphate hydrolases"/>
    <property type="match status" value="1"/>
</dbReference>
<evidence type="ECO:0000313" key="4">
    <source>
        <dbReference type="EMBL" id="EJW05102.1"/>
    </source>
</evidence>
<evidence type="ECO:0000313" key="5">
    <source>
        <dbReference type="Proteomes" id="UP000003163"/>
    </source>
</evidence>
<dbReference type="Proteomes" id="UP000003163">
    <property type="component" value="Unassembled WGS sequence"/>
</dbReference>
<feature type="compositionally biased region" description="Basic and acidic residues" evidence="3">
    <location>
        <begin position="144"/>
        <end position="172"/>
    </location>
</feature>
<dbReference type="Pfam" id="PF00071">
    <property type="entry name" value="Ras"/>
    <property type="match status" value="1"/>
</dbReference>
<dbReference type="PROSITE" id="PS51421">
    <property type="entry name" value="RAS"/>
    <property type="match status" value="1"/>
</dbReference>
<evidence type="ECO:0000256" key="3">
    <source>
        <dbReference type="SAM" id="MobiDB-lite"/>
    </source>
</evidence>
<dbReference type="InterPro" id="IPR027417">
    <property type="entry name" value="P-loop_NTPase"/>
</dbReference>
<dbReference type="InParanoid" id="J9DV05"/>
<name>J9DV05_EDHAE</name>
<dbReference type="SUPFAM" id="SSF52540">
    <property type="entry name" value="P-loop containing nucleoside triphosphate hydrolases"/>
    <property type="match status" value="1"/>
</dbReference>
<evidence type="ECO:0000256" key="1">
    <source>
        <dbReference type="ARBA" id="ARBA00022741"/>
    </source>
</evidence>
<sequence>MRSKYKIVFLGDAAVGKTTLLSQYAYKQAEKNYHPTIGIDFLTQQLKINNEIVKLQLWDTAGQERFNSIIPNYTRDCFMAVIVYDLTDIKSYIHISHWVENLVRIYDENNRVKILIVGNKKDLMLREFEKKIFKKSSSSNEENTENKADQVNKNYETEREQNEIQVEKGAKEKTKNHPEALLEINGAKIEQIGAEVAISSQQGACKNFQNTSTERTRLLNEMIQEKISEGIQAAKKHNGKFIMTCAMNYCDIQDLIHVIFKEIEEDIKSTGNCIDLGKERVHVDIEAKPKKRCC</sequence>
<dbReference type="SMART" id="SM00176">
    <property type="entry name" value="RAN"/>
    <property type="match status" value="1"/>
</dbReference>
<proteinExistence type="predicted"/>
<dbReference type="SMART" id="SM00175">
    <property type="entry name" value="RAB"/>
    <property type="match status" value="1"/>
</dbReference>
<feature type="region of interest" description="Disordered" evidence="3">
    <location>
        <begin position="135"/>
        <end position="172"/>
    </location>
</feature>
<dbReference type="EMBL" id="AFBI03000010">
    <property type="protein sequence ID" value="EJW05102.1"/>
    <property type="molecule type" value="Genomic_DNA"/>
</dbReference>
<keyword evidence="1" id="KW-0547">Nucleotide-binding</keyword>
<dbReference type="InterPro" id="IPR005225">
    <property type="entry name" value="Small_GTP-bd"/>
</dbReference>
<dbReference type="AlphaFoldDB" id="J9DV05"/>
<dbReference type="PROSITE" id="PS51419">
    <property type="entry name" value="RAB"/>
    <property type="match status" value="1"/>
</dbReference>
<reference evidence="5" key="2">
    <citation type="submission" date="2015-07" db="EMBL/GenBank/DDBJ databases">
        <title>Contrasting host-pathogen interactions and genome evolution in two generalist and specialist microsporidian pathogens of mosquitoes.</title>
        <authorList>
            <consortium name="The Broad Institute Genomics Platform"/>
            <consortium name="The Broad Institute Genome Sequencing Center for Infectious Disease"/>
            <person name="Cuomo C.A."/>
            <person name="Sanscrainte N.D."/>
            <person name="Goldberg J.M."/>
            <person name="Heiman D."/>
            <person name="Young S."/>
            <person name="Zeng Q."/>
            <person name="Becnel J.J."/>
            <person name="Birren B.W."/>
        </authorList>
    </citation>
    <scope>NUCLEOTIDE SEQUENCE [LARGE SCALE GENOMIC DNA]</scope>
    <source>
        <strain evidence="5">USNM 41457</strain>
    </source>
</reference>
<accession>J9DV05</accession>
<dbReference type="PROSITE" id="PS51420">
    <property type="entry name" value="RHO"/>
    <property type="match status" value="1"/>
</dbReference>
<dbReference type="OrthoDB" id="9989112at2759"/>